<sequence>MAAVRPPLTDIDPESELYQDAVAQGTIAKARYEKEEDISKHIKDFFDAKYSPNWHCVVGRDFANCSSCEHKTNIFFYVGQIAILLYKLG</sequence>
<dbReference type="PANTHER" id="PTHR11886">
    <property type="entry name" value="DYNEIN LIGHT CHAIN"/>
    <property type="match status" value="1"/>
</dbReference>
<keyword evidence="12" id="KW-1185">Reference proteome</keyword>
<name>U6KDW1_9EIME</name>
<keyword evidence="6" id="KW-0509">mRNA transport</keyword>
<reference evidence="11" key="1">
    <citation type="submission" date="2013-10" db="EMBL/GenBank/DDBJ databases">
        <title>Genomic analysis of the causative agents of coccidiosis in chickens.</title>
        <authorList>
            <person name="Reid A.J."/>
            <person name="Blake D."/>
            <person name="Billington K."/>
            <person name="Browne H."/>
            <person name="Dunn M."/>
            <person name="Hung S."/>
            <person name="Kawahara F."/>
            <person name="Miranda-Saavedra D."/>
            <person name="Mourier T."/>
            <person name="Nagra H."/>
            <person name="Otto T.D."/>
            <person name="Rawlings N."/>
            <person name="Sanchez A."/>
            <person name="Sanders M."/>
            <person name="Subramaniam C."/>
            <person name="Tay Y."/>
            <person name="Dear P."/>
            <person name="Doerig C."/>
            <person name="Gruber A."/>
            <person name="Parkinson J."/>
            <person name="Shirley M."/>
            <person name="Wan K.L."/>
            <person name="Berriman M."/>
            <person name="Tomley F."/>
            <person name="Pain A."/>
        </authorList>
    </citation>
    <scope>NUCLEOTIDE SEQUENCE [LARGE SCALE GENOMIC DNA]</scope>
    <source>
        <strain evidence="11">Houghton</strain>
    </source>
</reference>
<evidence type="ECO:0000256" key="7">
    <source>
        <dbReference type="ARBA" id="ARBA00022927"/>
    </source>
</evidence>
<dbReference type="Gene3D" id="3.30.740.10">
    <property type="entry name" value="Protein Inhibitor Of Neuronal Nitric Oxide Synthase"/>
    <property type="match status" value="1"/>
</dbReference>
<keyword evidence="5 10" id="KW-0493">Microtubule</keyword>
<dbReference type="GO" id="GO:0015031">
    <property type="term" value="P:protein transport"/>
    <property type="evidence" value="ECO:0007669"/>
    <property type="project" value="UniProtKB-KW"/>
</dbReference>
<keyword evidence="4 10" id="KW-0963">Cytoplasm</keyword>
<dbReference type="AlphaFoldDB" id="U6KDW1"/>
<dbReference type="GO" id="GO:0005868">
    <property type="term" value="C:cytoplasmic dynein complex"/>
    <property type="evidence" value="ECO:0007669"/>
    <property type="project" value="TreeGrafter"/>
</dbReference>
<evidence type="ECO:0000256" key="8">
    <source>
        <dbReference type="ARBA" id="ARBA00023212"/>
    </source>
</evidence>
<keyword evidence="10" id="KW-0505">Motor protein</keyword>
<dbReference type="FunFam" id="3.30.740.10:FF:000005">
    <property type="entry name" value="Dynein light chain"/>
    <property type="match status" value="1"/>
</dbReference>
<dbReference type="OrthoDB" id="10033309at2759"/>
<dbReference type="SUPFAM" id="SSF54648">
    <property type="entry name" value="DLC"/>
    <property type="match status" value="1"/>
</dbReference>
<dbReference type="GO" id="GO:0045505">
    <property type="term" value="F:dynein intermediate chain binding"/>
    <property type="evidence" value="ECO:0007669"/>
    <property type="project" value="TreeGrafter"/>
</dbReference>
<dbReference type="GO" id="GO:0007017">
    <property type="term" value="P:microtubule-based process"/>
    <property type="evidence" value="ECO:0007669"/>
    <property type="project" value="InterPro"/>
</dbReference>
<gene>
    <name evidence="11" type="ORF">EMH_0065060</name>
</gene>
<dbReference type="GO" id="GO:0005634">
    <property type="term" value="C:nucleus"/>
    <property type="evidence" value="ECO:0007669"/>
    <property type="project" value="UniProtKB-SubCell"/>
</dbReference>
<dbReference type="SMART" id="SM01375">
    <property type="entry name" value="Dynein_light"/>
    <property type="match status" value="1"/>
</dbReference>
<evidence type="ECO:0000256" key="9">
    <source>
        <dbReference type="ARBA" id="ARBA00023242"/>
    </source>
</evidence>
<evidence type="ECO:0000256" key="2">
    <source>
        <dbReference type="ARBA" id="ARBA00004245"/>
    </source>
</evidence>
<evidence type="ECO:0000256" key="4">
    <source>
        <dbReference type="ARBA" id="ARBA00022490"/>
    </source>
</evidence>
<evidence type="ECO:0000256" key="5">
    <source>
        <dbReference type="ARBA" id="ARBA00022701"/>
    </source>
</evidence>
<evidence type="ECO:0000313" key="12">
    <source>
        <dbReference type="Proteomes" id="UP000030744"/>
    </source>
</evidence>
<evidence type="ECO:0000256" key="1">
    <source>
        <dbReference type="ARBA" id="ARBA00004123"/>
    </source>
</evidence>
<evidence type="ECO:0000256" key="3">
    <source>
        <dbReference type="ARBA" id="ARBA00022448"/>
    </source>
</evidence>
<dbReference type="InterPro" id="IPR037177">
    <property type="entry name" value="DLC_sf"/>
</dbReference>
<keyword evidence="7" id="KW-0653">Protein transport</keyword>
<keyword evidence="10" id="KW-0243">Dynein</keyword>
<accession>U6KDW1</accession>
<dbReference type="VEuPathDB" id="ToxoDB:EMH_0065060"/>
<dbReference type="InterPro" id="IPR001372">
    <property type="entry name" value="Dynein_light_chain_typ-1/2"/>
</dbReference>
<comment type="similarity">
    <text evidence="10">Belongs to the dynein light chain family.</text>
</comment>
<dbReference type="GeneID" id="60404185"/>
<comment type="subcellular location">
    <subcellularLocation>
        <location evidence="2 10">Cytoplasm</location>
        <location evidence="2 10">Cytoskeleton</location>
    </subcellularLocation>
    <subcellularLocation>
        <location evidence="1">Nucleus</location>
    </subcellularLocation>
</comment>
<evidence type="ECO:0000313" key="11">
    <source>
        <dbReference type="EMBL" id="CDJ36139.1"/>
    </source>
</evidence>
<proteinExistence type="inferred from homology"/>
<protein>
    <recommendedName>
        <fullName evidence="10">Dynein light chain</fullName>
    </recommendedName>
</protein>
<keyword evidence="9" id="KW-0539">Nucleus</keyword>
<dbReference type="EMBL" id="HG735576">
    <property type="protein sequence ID" value="CDJ36139.1"/>
    <property type="molecule type" value="Genomic_DNA"/>
</dbReference>
<dbReference type="Proteomes" id="UP000030744">
    <property type="component" value="Unassembled WGS sequence"/>
</dbReference>
<dbReference type="CDD" id="cd21450">
    <property type="entry name" value="DLC-like_DYNLL1-like"/>
    <property type="match status" value="1"/>
</dbReference>
<dbReference type="PANTHER" id="PTHR11886:SF35">
    <property type="entry name" value="DYNEIN LIGHT CHAIN"/>
    <property type="match status" value="1"/>
</dbReference>
<organism evidence="11 12">
    <name type="scientific">Eimeria mitis</name>
    <dbReference type="NCBI Taxonomy" id="44415"/>
    <lineage>
        <taxon>Eukaryota</taxon>
        <taxon>Sar</taxon>
        <taxon>Alveolata</taxon>
        <taxon>Apicomplexa</taxon>
        <taxon>Conoidasida</taxon>
        <taxon>Coccidia</taxon>
        <taxon>Eucoccidiorida</taxon>
        <taxon>Eimeriorina</taxon>
        <taxon>Eimeriidae</taxon>
        <taxon>Eimeria</taxon>
    </lineage>
</organism>
<reference evidence="11" key="2">
    <citation type="submission" date="2013-10" db="EMBL/GenBank/DDBJ databases">
        <authorList>
            <person name="Aslett M."/>
        </authorList>
    </citation>
    <scope>NUCLEOTIDE SEQUENCE [LARGE SCALE GENOMIC DNA]</scope>
    <source>
        <strain evidence="11">Houghton</strain>
    </source>
</reference>
<dbReference type="GO" id="GO:0005874">
    <property type="term" value="C:microtubule"/>
    <property type="evidence" value="ECO:0007669"/>
    <property type="project" value="UniProtKB-KW"/>
</dbReference>
<keyword evidence="3" id="KW-0813">Transport</keyword>
<keyword evidence="8 10" id="KW-0206">Cytoskeleton</keyword>
<dbReference type="Pfam" id="PF01221">
    <property type="entry name" value="Dynein_light"/>
    <property type="match status" value="1"/>
</dbReference>
<evidence type="ECO:0000256" key="10">
    <source>
        <dbReference type="RuleBase" id="RU365010"/>
    </source>
</evidence>
<dbReference type="RefSeq" id="XP_037878428.1">
    <property type="nucleotide sequence ID" value="XM_038022574.1"/>
</dbReference>
<dbReference type="GO" id="GO:0051028">
    <property type="term" value="P:mRNA transport"/>
    <property type="evidence" value="ECO:0007669"/>
    <property type="project" value="UniProtKB-KW"/>
</dbReference>
<evidence type="ECO:0000256" key="6">
    <source>
        <dbReference type="ARBA" id="ARBA00022816"/>
    </source>
</evidence>